<accession>A0A8J3ZRW0</accession>
<reference evidence="1" key="1">
    <citation type="submission" date="2021-01" db="EMBL/GenBank/DDBJ databases">
        <title>Whole genome shotgun sequence of Virgisporangium ochraceum NBRC 16418.</title>
        <authorList>
            <person name="Komaki H."/>
            <person name="Tamura T."/>
        </authorList>
    </citation>
    <scope>NUCLEOTIDE SEQUENCE</scope>
    <source>
        <strain evidence="1">NBRC 16418</strain>
    </source>
</reference>
<dbReference type="Proteomes" id="UP000635606">
    <property type="component" value="Unassembled WGS sequence"/>
</dbReference>
<dbReference type="AlphaFoldDB" id="A0A8J3ZRW0"/>
<name>A0A8J3ZRW0_9ACTN</name>
<sequence length="192" mass="21370">MTIPAARSHNEAMMFVLLRECRGCGRTNRDLTDELHVSETGAESHAEYTAFCRDCGNIDVYRLRLPAADPQAGERGVVFGGPEPSRILDAGEWVSVALRTSANTPEDPAGMTDQERSDAALAMHTAAAAVREAAKFIEPGRERLPRSAMWTDVGREEFDRDPWRFSRPRLAVLERAYLEAAERLADGRPIWN</sequence>
<evidence type="ECO:0000313" key="2">
    <source>
        <dbReference type="Proteomes" id="UP000635606"/>
    </source>
</evidence>
<evidence type="ECO:0000313" key="1">
    <source>
        <dbReference type="EMBL" id="GIJ67897.1"/>
    </source>
</evidence>
<proteinExistence type="predicted"/>
<gene>
    <name evidence="1" type="ORF">Voc01_028140</name>
</gene>
<comment type="caution">
    <text evidence="1">The sequence shown here is derived from an EMBL/GenBank/DDBJ whole genome shotgun (WGS) entry which is preliminary data.</text>
</comment>
<organism evidence="1 2">
    <name type="scientific">Virgisporangium ochraceum</name>
    <dbReference type="NCBI Taxonomy" id="65505"/>
    <lineage>
        <taxon>Bacteria</taxon>
        <taxon>Bacillati</taxon>
        <taxon>Actinomycetota</taxon>
        <taxon>Actinomycetes</taxon>
        <taxon>Micromonosporales</taxon>
        <taxon>Micromonosporaceae</taxon>
        <taxon>Virgisporangium</taxon>
    </lineage>
</organism>
<protein>
    <submittedName>
        <fullName evidence="1">Uncharacterized protein</fullName>
    </submittedName>
</protein>
<dbReference type="EMBL" id="BOPH01000034">
    <property type="protein sequence ID" value="GIJ67897.1"/>
    <property type="molecule type" value="Genomic_DNA"/>
</dbReference>
<dbReference type="RefSeq" id="WP_203927854.1">
    <property type="nucleotide sequence ID" value="NZ_BOPH01000034.1"/>
</dbReference>
<keyword evidence="2" id="KW-1185">Reference proteome</keyword>